<reference evidence="6" key="1">
    <citation type="submission" date="2014-11" db="EMBL/GenBank/DDBJ databases">
        <authorList>
            <person name="Hornung B.V."/>
        </authorList>
    </citation>
    <scope>NUCLEOTIDE SEQUENCE</scope>
    <source>
        <strain evidence="6">INE</strain>
    </source>
</reference>
<sequence length="215" mass="23779">MDEPLELAMGELDEEKVLALVEERIQAGVSPTEIVESCRNGVEIVGRRYSDGVYFLSDLIMSEEIFRGVMRLVEPHIPQGEATNGYTVVMGTIEGDIHDLGKNIIIYLLRSSGFRVYDLGVDVSPERFVQAVSETKTCILGISVLLSFCVGSIKKVVDLLEEAGLRDEVKVVVGGYTVSELVREYTGVDYYAGDVSQALRIIREIVNADCPQRKN</sequence>
<feature type="domain" description="B12-binding N-terminal" evidence="4">
    <location>
        <begin position="1"/>
        <end position="85"/>
    </location>
</feature>
<keyword evidence="7" id="KW-1185">Reference proteome</keyword>
<dbReference type="PANTHER" id="PTHR45833">
    <property type="entry name" value="METHIONINE SYNTHASE"/>
    <property type="match status" value="1"/>
</dbReference>
<dbReference type="PROSITE" id="PS51337">
    <property type="entry name" value="B12_BINDING_NTER"/>
    <property type="match status" value="1"/>
</dbReference>
<dbReference type="InterPro" id="IPR036594">
    <property type="entry name" value="Meth_synthase_dom"/>
</dbReference>
<evidence type="ECO:0000256" key="2">
    <source>
        <dbReference type="ARBA" id="ARBA00023285"/>
    </source>
</evidence>
<dbReference type="InterPro" id="IPR003759">
    <property type="entry name" value="Cbl-bd_cap"/>
</dbReference>
<dbReference type="GO" id="GO:0031419">
    <property type="term" value="F:cobalamin binding"/>
    <property type="evidence" value="ECO:0007669"/>
    <property type="project" value="InterPro"/>
</dbReference>
<dbReference type="Proteomes" id="UP000836597">
    <property type="component" value="Chromosome"/>
</dbReference>
<dbReference type="GO" id="GO:0046653">
    <property type="term" value="P:tetrahydrofolate metabolic process"/>
    <property type="evidence" value="ECO:0007669"/>
    <property type="project" value="TreeGrafter"/>
</dbReference>
<dbReference type="InterPro" id="IPR050554">
    <property type="entry name" value="Met_Synthase/Corrinoid"/>
</dbReference>
<dbReference type="InterPro" id="IPR036724">
    <property type="entry name" value="Cobalamin-bd_sf"/>
</dbReference>
<dbReference type="EMBL" id="LR746496">
    <property type="protein sequence ID" value="CAA7600775.1"/>
    <property type="molecule type" value="Genomic_DNA"/>
</dbReference>
<dbReference type="GO" id="GO:0005829">
    <property type="term" value="C:cytosol"/>
    <property type="evidence" value="ECO:0007669"/>
    <property type="project" value="TreeGrafter"/>
</dbReference>
<protein>
    <submittedName>
        <fullName evidence="5">Cobalamin (Vitamin B12)-binding domain protein</fullName>
    </submittedName>
    <submittedName>
        <fullName evidence="6">Dimethylamine corrinoid protein 3</fullName>
    </submittedName>
</protein>
<dbReference type="Proteomes" id="UP001071230">
    <property type="component" value="Unassembled WGS sequence"/>
</dbReference>
<keyword evidence="2" id="KW-0170">Cobalt</keyword>
<dbReference type="GO" id="GO:0050667">
    <property type="term" value="P:homocysteine metabolic process"/>
    <property type="evidence" value="ECO:0007669"/>
    <property type="project" value="TreeGrafter"/>
</dbReference>
<name>A0A8S0Y2G5_9FIRM</name>
<keyword evidence="1" id="KW-0479">Metal-binding</keyword>
<reference evidence="5" key="2">
    <citation type="submission" date="2020-01" db="EMBL/GenBank/DDBJ databases">
        <authorList>
            <person name="Hornung B."/>
        </authorList>
    </citation>
    <scope>NUCLEOTIDE SEQUENCE</scope>
    <source>
        <strain evidence="5">PacBioINE</strain>
    </source>
</reference>
<proteinExistence type="predicted"/>
<dbReference type="GO" id="GO:0008705">
    <property type="term" value="F:methionine synthase activity"/>
    <property type="evidence" value="ECO:0007669"/>
    <property type="project" value="TreeGrafter"/>
</dbReference>
<dbReference type="KEGG" id="aacx:DEACI_1428"/>
<evidence type="ECO:0000313" key="5">
    <source>
        <dbReference type="EMBL" id="CAA7600775.1"/>
    </source>
</evidence>
<dbReference type="Gene3D" id="3.40.50.280">
    <property type="entry name" value="Cobalamin-binding domain"/>
    <property type="match status" value="1"/>
</dbReference>
<evidence type="ECO:0000313" key="6">
    <source>
        <dbReference type="EMBL" id="CEJ08623.1"/>
    </source>
</evidence>
<dbReference type="Pfam" id="PF02310">
    <property type="entry name" value="B12-binding"/>
    <property type="match status" value="1"/>
</dbReference>
<dbReference type="AlphaFoldDB" id="A0A8S0Y2G5"/>
<dbReference type="SUPFAM" id="SSF52242">
    <property type="entry name" value="Cobalamin (vitamin B12)-binding domain"/>
    <property type="match status" value="1"/>
</dbReference>
<dbReference type="SMART" id="SM01018">
    <property type="entry name" value="B12-binding_2"/>
    <property type="match status" value="1"/>
</dbReference>
<organism evidence="5">
    <name type="scientific">Acididesulfobacillus acetoxydans</name>
    <dbReference type="NCBI Taxonomy" id="1561005"/>
    <lineage>
        <taxon>Bacteria</taxon>
        <taxon>Bacillati</taxon>
        <taxon>Bacillota</taxon>
        <taxon>Clostridia</taxon>
        <taxon>Eubacteriales</taxon>
        <taxon>Peptococcaceae</taxon>
        <taxon>Acididesulfobacillus</taxon>
    </lineage>
</organism>
<accession>A0A8S0Y2G5</accession>
<gene>
    <name evidence="5" type="ORF">DEACI_1428</name>
    <name evidence="6" type="ORF">DEACI_3102</name>
</gene>
<dbReference type="InterPro" id="IPR006158">
    <property type="entry name" value="Cobalamin-bd"/>
</dbReference>
<evidence type="ECO:0000313" key="7">
    <source>
        <dbReference type="Proteomes" id="UP001071230"/>
    </source>
</evidence>
<dbReference type="GO" id="GO:0046872">
    <property type="term" value="F:metal ion binding"/>
    <property type="evidence" value="ECO:0007669"/>
    <property type="project" value="UniProtKB-KW"/>
</dbReference>
<dbReference type="Pfam" id="PF02607">
    <property type="entry name" value="B12-binding_2"/>
    <property type="match status" value="1"/>
</dbReference>
<evidence type="ECO:0000259" key="4">
    <source>
        <dbReference type="PROSITE" id="PS51337"/>
    </source>
</evidence>
<dbReference type="EMBL" id="CDGJ01000085">
    <property type="protein sequence ID" value="CEJ08623.1"/>
    <property type="molecule type" value="Genomic_DNA"/>
</dbReference>
<dbReference type="PANTHER" id="PTHR45833:SF1">
    <property type="entry name" value="METHIONINE SYNTHASE"/>
    <property type="match status" value="1"/>
</dbReference>
<evidence type="ECO:0000259" key="3">
    <source>
        <dbReference type="PROSITE" id="PS51332"/>
    </source>
</evidence>
<dbReference type="RefSeq" id="WP_240984393.1">
    <property type="nucleotide sequence ID" value="NZ_CDGJ01000085.1"/>
</dbReference>
<feature type="domain" description="B12-binding" evidence="3">
    <location>
        <begin position="85"/>
        <end position="215"/>
    </location>
</feature>
<dbReference type="SUPFAM" id="SSF47644">
    <property type="entry name" value="Methionine synthase domain"/>
    <property type="match status" value="1"/>
</dbReference>
<dbReference type="PROSITE" id="PS51332">
    <property type="entry name" value="B12_BINDING"/>
    <property type="match status" value="1"/>
</dbReference>
<evidence type="ECO:0000256" key="1">
    <source>
        <dbReference type="ARBA" id="ARBA00022723"/>
    </source>
</evidence>
<dbReference type="Gene3D" id="1.10.1240.10">
    <property type="entry name" value="Methionine synthase domain"/>
    <property type="match status" value="1"/>
</dbReference>